<dbReference type="PANTHER" id="PTHR43692:SF1">
    <property type="entry name" value="UDP-N-ACETYLMURAMOYLALANINE--D-GLUTAMATE LIGASE"/>
    <property type="match status" value="1"/>
</dbReference>
<dbReference type="Pfam" id="PF21799">
    <property type="entry name" value="MurD-like_N"/>
    <property type="match status" value="1"/>
</dbReference>
<dbReference type="PANTHER" id="PTHR43692">
    <property type="entry name" value="UDP-N-ACETYLMURAMOYLALANINE--D-GLUTAMATE LIGASE"/>
    <property type="match status" value="1"/>
</dbReference>
<evidence type="ECO:0000259" key="11">
    <source>
        <dbReference type="Pfam" id="PF08245"/>
    </source>
</evidence>
<evidence type="ECO:0000256" key="8">
    <source>
        <dbReference type="RuleBase" id="RU003664"/>
    </source>
</evidence>
<comment type="similarity">
    <text evidence="7">Belongs to the MurCDEF family.</text>
</comment>
<keyword evidence="7 8" id="KW-0961">Cell wall biogenesis/degradation</keyword>
<dbReference type="InterPro" id="IPR004101">
    <property type="entry name" value="Mur_ligase_C"/>
</dbReference>
<keyword evidence="7 8" id="KW-0133">Cell shape</keyword>
<dbReference type="EMBL" id="CP032514">
    <property type="protein sequence ID" value="AYD89593.1"/>
    <property type="molecule type" value="Genomic_DNA"/>
</dbReference>
<dbReference type="Pfam" id="PF08245">
    <property type="entry name" value="Mur_ligase_M"/>
    <property type="match status" value="1"/>
</dbReference>
<keyword evidence="4 7" id="KW-0436">Ligase</keyword>
<feature type="binding site" evidence="7">
    <location>
        <begin position="226"/>
        <end position="232"/>
    </location>
    <ligand>
        <name>ATP</name>
        <dbReference type="ChEBI" id="CHEBI:30616"/>
    </ligand>
</feature>
<evidence type="ECO:0000313" key="12">
    <source>
        <dbReference type="EMBL" id="AYD89593.1"/>
    </source>
</evidence>
<comment type="function">
    <text evidence="7 8">Cell wall formation. Catalyzes the addition of glutamate to the nucleotide precursor UDP-N-acetylmuramoyl-L-alanine (UMA).</text>
</comment>
<dbReference type="GO" id="GO:0008764">
    <property type="term" value="F:UDP-N-acetylmuramoylalanine-D-glutamate ligase activity"/>
    <property type="evidence" value="ECO:0007669"/>
    <property type="project" value="UniProtKB-EC"/>
</dbReference>
<keyword evidence="6 7" id="KW-0067">ATP-binding</keyword>
<evidence type="ECO:0000256" key="4">
    <source>
        <dbReference type="ARBA" id="ARBA00022598"/>
    </source>
</evidence>
<dbReference type="Proteomes" id="UP000273001">
    <property type="component" value="Chromosome"/>
</dbReference>
<evidence type="ECO:0000313" key="13">
    <source>
        <dbReference type="Proteomes" id="UP000273001"/>
    </source>
</evidence>
<proteinExistence type="inferred from homology"/>
<keyword evidence="5 7" id="KW-0547">Nucleotide-binding</keyword>
<dbReference type="InterPro" id="IPR036565">
    <property type="entry name" value="Mur-like_cat_sf"/>
</dbReference>
<evidence type="ECO:0000256" key="1">
    <source>
        <dbReference type="ARBA" id="ARBA00004496"/>
    </source>
</evidence>
<dbReference type="Gene3D" id="3.90.190.20">
    <property type="entry name" value="Mur ligase, C-terminal domain"/>
    <property type="match status" value="1"/>
</dbReference>
<evidence type="ECO:0000259" key="10">
    <source>
        <dbReference type="Pfam" id="PF02875"/>
    </source>
</evidence>
<sequence>MDRGQRRDPLLDHCRPVRRRGARPVLRGVPRSLSTLGAAVPRHPRRRAAGRTDATAFSTVFSTVLTVLTTARTSRRVYSTVTTAATSSVPPQRPSRTTGPVGRPLRQDLEGARAGVVGLGRSGRAAVEALTTLGAQVHVFDSREPSVESLGSTVAGVTVGDAEATARALEDSDLRLVVVSPGVPATGPVLRTLARVGTTTWSEVELAWRLQQDSSRPDVAWLALTGTDGKTTTVSMLSEILGQAGLRAPAVGNIGRPVTEAVLEGGADALAVELSSFQLHTTTSISPLASACLNLAPDHLDWHGDLEAYAADKARVYARTRAAAVYNAADRATVDMVDRADVVEGCRAVGFTLGAPAPGQVGVVDGLLVDRAFHSRGRSHAVELATTLDLAHLAPGAAVDRLPGHIVADALAAACLARAGGADEEAVAAGLRAYSPGAHRSVTVAQADGVTWVDDSKATNPHAAQAALSGLPAGSAVWVVGGDTKGARFFDLVSAVRSRLRGAVVIGRDQTDVLAALSAQAPQVPVRQVPDAPPSALMRAAVSEAARLARAGDTVVLAPACASWDQFSSYAQRGDLFASAVSALVEESGDAGDLSGAGGRSRGQRRCQE</sequence>
<keyword evidence="7 8" id="KW-0573">Peptidoglycan synthesis</keyword>
<protein>
    <recommendedName>
        <fullName evidence="7 8">UDP-N-acetylmuramoylalanine--D-glutamate ligase</fullName>
        <ecNumber evidence="7 8">6.3.2.9</ecNumber>
    </recommendedName>
    <alternativeName>
        <fullName evidence="7">D-glutamic acid-adding enzyme</fullName>
    </alternativeName>
    <alternativeName>
        <fullName evidence="7">UDP-N-acetylmuramoyl-L-alanyl-D-glutamate synthetase</fullName>
    </alternativeName>
</protein>
<dbReference type="Pfam" id="PF02875">
    <property type="entry name" value="Mur_ligase_C"/>
    <property type="match status" value="1"/>
</dbReference>
<comment type="pathway">
    <text evidence="2 7 8">Cell wall biogenesis; peptidoglycan biosynthesis.</text>
</comment>
<feature type="domain" description="Mur ligase C-terminal" evidence="10">
    <location>
        <begin position="439"/>
        <end position="561"/>
    </location>
</feature>
<dbReference type="EC" id="6.3.2.9" evidence="7 8"/>
<dbReference type="InterPro" id="IPR005762">
    <property type="entry name" value="MurD"/>
</dbReference>
<keyword evidence="7 8" id="KW-0131">Cell cycle</keyword>
<dbReference type="SUPFAM" id="SSF53244">
    <property type="entry name" value="MurD-like peptide ligases, peptide-binding domain"/>
    <property type="match status" value="1"/>
</dbReference>
<comment type="subcellular location">
    <subcellularLocation>
        <location evidence="1 7 8">Cytoplasm</location>
    </subcellularLocation>
</comment>
<keyword evidence="3 7" id="KW-0963">Cytoplasm</keyword>
<evidence type="ECO:0000256" key="2">
    <source>
        <dbReference type="ARBA" id="ARBA00004752"/>
    </source>
</evidence>
<gene>
    <name evidence="7 12" type="primary">murD</name>
    <name evidence="12" type="ORF">D5R93_05130</name>
</gene>
<comment type="catalytic activity">
    <reaction evidence="7 8">
        <text>UDP-N-acetyl-alpha-D-muramoyl-L-alanine + D-glutamate + ATP = UDP-N-acetyl-alpha-D-muramoyl-L-alanyl-D-glutamate + ADP + phosphate + H(+)</text>
        <dbReference type="Rhea" id="RHEA:16429"/>
        <dbReference type="ChEBI" id="CHEBI:15378"/>
        <dbReference type="ChEBI" id="CHEBI:29986"/>
        <dbReference type="ChEBI" id="CHEBI:30616"/>
        <dbReference type="ChEBI" id="CHEBI:43474"/>
        <dbReference type="ChEBI" id="CHEBI:83898"/>
        <dbReference type="ChEBI" id="CHEBI:83900"/>
        <dbReference type="ChEBI" id="CHEBI:456216"/>
        <dbReference type="EC" id="6.3.2.9"/>
    </reaction>
</comment>
<dbReference type="Gene3D" id="3.40.50.720">
    <property type="entry name" value="NAD(P)-binding Rossmann-like Domain"/>
    <property type="match status" value="1"/>
</dbReference>
<dbReference type="InterPro" id="IPR013221">
    <property type="entry name" value="Mur_ligase_cen"/>
</dbReference>
<dbReference type="SUPFAM" id="SSF53623">
    <property type="entry name" value="MurD-like peptide ligases, catalytic domain"/>
    <property type="match status" value="1"/>
</dbReference>
<reference evidence="12 13" key="1">
    <citation type="submission" date="2018-09" db="EMBL/GenBank/DDBJ databases">
        <authorList>
            <person name="Li J."/>
        </authorList>
    </citation>
    <scope>NUCLEOTIDE SEQUENCE [LARGE SCALE GENOMIC DNA]</scope>
    <source>
        <strain evidence="12 13">2129</strain>
    </source>
</reference>
<accession>A0ABM6Z3R0</accession>
<evidence type="ECO:0000256" key="6">
    <source>
        <dbReference type="ARBA" id="ARBA00022840"/>
    </source>
</evidence>
<keyword evidence="7 8" id="KW-0132">Cell division</keyword>
<evidence type="ECO:0000256" key="9">
    <source>
        <dbReference type="SAM" id="MobiDB-lite"/>
    </source>
</evidence>
<organism evidence="12 13">
    <name type="scientific">Actinomyces lilanjuaniae</name>
    <dbReference type="NCBI Taxonomy" id="2321394"/>
    <lineage>
        <taxon>Bacteria</taxon>
        <taxon>Bacillati</taxon>
        <taxon>Actinomycetota</taxon>
        <taxon>Actinomycetes</taxon>
        <taxon>Actinomycetales</taxon>
        <taxon>Actinomycetaceae</taxon>
        <taxon>Actinomyces</taxon>
    </lineage>
</organism>
<dbReference type="SUPFAM" id="SSF51984">
    <property type="entry name" value="MurCD N-terminal domain"/>
    <property type="match status" value="1"/>
</dbReference>
<feature type="region of interest" description="Disordered" evidence="9">
    <location>
        <begin position="588"/>
        <end position="609"/>
    </location>
</feature>
<dbReference type="Gene3D" id="3.40.1190.10">
    <property type="entry name" value="Mur-like, catalytic domain"/>
    <property type="match status" value="1"/>
</dbReference>
<dbReference type="HAMAP" id="MF_00639">
    <property type="entry name" value="MurD"/>
    <property type="match status" value="1"/>
</dbReference>
<evidence type="ECO:0000256" key="5">
    <source>
        <dbReference type="ARBA" id="ARBA00022741"/>
    </source>
</evidence>
<evidence type="ECO:0000256" key="3">
    <source>
        <dbReference type="ARBA" id="ARBA00022490"/>
    </source>
</evidence>
<evidence type="ECO:0000256" key="7">
    <source>
        <dbReference type="HAMAP-Rule" id="MF_00639"/>
    </source>
</evidence>
<keyword evidence="13" id="KW-1185">Reference proteome</keyword>
<dbReference type="InterPro" id="IPR036615">
    <property type="entry name" value="Mur_ligase_C_dom_sf"/>
</dbReference>
<feature type="domain" description="Mur ligase central" evidence="11">
    <location>
        <begin position="225"/>
        <end position="351"/>
    </location>
</feature>
<name>A0ABM6Z3R0_9ACTO</name>
<dbReference type="NCBIfam" id="TIGR01087">
    <property type="entry name" value="murD"/>
    <property type="match status" value="1"/>
</dbReference>
<feature type="region of interest" description="Disordered" evidence="9">
    <location>
        <begin position="82"/>
        <end position="106"/>
    </location>
</feature>